<keyword evidence="1" id="KW-1133">Transmembrane helix</keyword>
<feature type="transmembrane region" description="Helical" evidence="1">
    <location>
        <begin position="64"/>
        <end position="85"/>
    </location>
</feature>
<keyword evidence="3" id="KW-1185">Reference proteome</keyword>
<feature type="transmembrane region" description="Helical" evidence="1">
    <location>
        <begin position="379"/>
        <end position="400"/>
    </location>
</feature>
<gene>
    <name evidence="2" type="ORF">JZO67_003430</name>
</gene>
<evidence type="ECO:0000313" key="3">
    <source>
        <dbReference type="Proteomes" id="UP000664357"/>
    </source>
</evidence>
<feature type="transmembrane region" description="Helical" evidence="1">
    <location>
        <begin position="785"/>
        <end position="804"/>
    </location>
</feature>
<feature type="transmembrane region" description="Helical" evidence="1">
    <location>
        <begin position="751"/>
        <end position="773"/>
    </location>
</feature>
<dbReference type="InterPro" id="IPR052536">
    <property type="entry name" value="ABC-4_Integral_Memb_Prot"/>
</dbReference>
<keyword evidence="1" id="KW-0472">Membrane</keyword>
<dbReference type="Proteomes" id="UP000664357">
    <property type="component" value="Unassembled WGS sequence"/>
</dbReference>
<name>A0ABV0ES45_9ENTE</name>
<feature type="transmembrane region" description="Helical" evidence="1">
    <location>
        <begin position="231"/>
        <end position="257"/>
    </location>
</feature>
<organism evidence="2 3">
    <name type="scientific">Candidatus Enterococcus ferrettii</name>
    <dbReference type="NCBI Taxonomy" id="2815324"/>
    <lineage>
        <taxon>Bacteria</taxon>
        <taxon>Bacillati</taxon>
        <taxon>Bacillota</taxon>
        <taxon>Bacilli</taxon>
        <taxon>Lactobacillales</taxon>
        <taxon>Enterococcaceae</taxon>
        <taxon>Enterococcus</taxon>
    </lineage>
</organism>
<feature type="transmembrane region" description="Helical" evidence="1">
    <location>
        <begin position="431"/>
        <end position="451"/>
    </location>
</feature>
<protein>
    <recommendedName>
        <fullName evidence="4">ABC transporter permease</fullName>
    </recommendedName>
</protein>
<evidence type="ECO:0000313" key="2">
    <source>
        <dbReference type="EMBL" id="MEO1771450.1"/>
    </source>
</evidence>
<evidence type="ECO:0008006" key="4">
    <source>
        <dbReference type="Google" id="ProtNLM"/>
    </source>
</evidence>
<dbReference type="PANTHER" id="PTHR46795">
    <property type="entry name" value="ABC TRANSPORTER PERMEASE-RELATED-RELATED"/>
    <property type="match status" value="1"/>
</dbReference>
<feature type="transmembrane region" description="Helical" evidence="1">
    <location>
        <begin position="33"/>
        <end position="52"/>
    </location>
</feature>
<dbReference type="RefSeq" id="WP_207702731.1">
    <property type="nucleotide sequence ID" value="NZ_JAFREL020000003.1"/>
</dbReference>
<reference evidence="2 3" key="1">
    <citation type="submission" date="2021-03" db="EMBL/GenBank/DDBJ databases">
        <authorList>
            <person name="Gilmore M.S."/>
            <person name="Schwartzman J."/>
            <person name="Van Tyne D."/>
            <person name="Martin M."/>
            <person name="Earl A.M."/>
            <person name="Manson A.L."/>
            <person name="Straub T."/>
            <person name="Salamzade R."/>
            <person name="Saavedra J."/>
            <person name="Lebreton F."/>
            <person name="Prichula J."/>
            <person name="Schaufler K."/>
            <person name="Gaca A."/>
            <person name="Sgardioli B."/>
            <person name="Wagenaar J."/>
            <person name="Strong T."/>
        </authorList>
    </citation>
    <scope>NUCLEOTIDE SEQUENCE [LARGE SCALE GENOMIC DNA]</scope>
    <source>
        <strain evidence="2 3">665A</strain>
    </source>
</reference>
<reference evidence="2 3" key="2">
    <citation type="submission" date="2024-02" db="EMBL/GenBank/DDBJ databases">
        <title>The Genome Sequence of Enterococcus sp. DIV0159.</title>
        <authorList>
            <person name="Earl A."/>
            <person name="Manson A."/>
            <person name="Gilmore M."/>
            <person name="Sanders J."/>
            <person name="Shea T."/>
            <person name="Howe W."/>
            <person name="Livny J."/>
            <person name="Cuomo C."/>
            <person name="Neafsey D."/>
            <person name="Birren B."/>
        </authorList>
    </citation>
    <scope>NUCLEOTIDE SEQUENCE [LARGE SCALE GENOMIC DNA]</scope>
    <source>
        <strain evidence="2 3">665A</strain>
    </source>
</reference>
<evidence type="ECO:0000256" key="1">
    <source>
        <dbReference type="SAM" id="Phobius"/>
    </source>
</evidence>
<comment type="caution">
    <text evidence="2">The sequence shown here is derived from an EMBL/GenBank/DDBJ whole genome shotgun (WGS) entry which is preliminary data.</text>
</comment>
<feature type="transmembrane region" description="Helical" evidence="1">
    <location>
        <begin position="354"/>
        <end position="373"/>
    </location>
</feature>
<sequence length="816" mass="94892">MKKPIDKISIVFGYILIILGIAFPFVQGIEKKYTVFGAWFTSLFNHDFFAFWQHNFASGTQAMVGSGLLLLLIIFSFAEAVGLTFDYRNMLLPKMKNVSLFFLMIGVAYLQFFQVNIALLFVPGLAFIEFMLSRYLDGKPERDREYAETKAAKLTMKEDKKERLDFKGTYPKLLKKIIRKNWLFYRQDSVILVVGNLVSYTSVVLLLVFYRSFSVLHSQESIFNKTGLLRIFIESGGILGLLLLIFLTYITGVYLSFRTTNNGLWILLGIRRKTYLWMLIREYLLNISLAVVFGTFLLLPIVRVDWLVFVIAILIQLMFSVLTLAFHQEQILRLLQFKHKESVDVRKGNVKYPIIWLSVGIVSLVITFLWFSRRKSSETYFIFAPLAIGLLGIVYGGAALGHQLLKHSHSYYKQFLNFTDFFYQFRKSVSLVVLLILLQVFCMGILIPRIITYQMTEEATIFPYTIMAKVKAEDVLQLKKISEEQNAEMNIFPMLPITSVDGDPEPEMYGTQRPVMIIQGQHVGISEETYQLLRKKIGMNEQPLHLAKGFWHVVYQQTISIQAQPIDWDPGSSLPRLRIGQPLEEYDTANVDNLFPIRQIQSEERSILTGMFQRGLQENLIVLSNKDFQQAVKEQPNFARQLVLIRTADEETMVKELAFLSEKYADERRWDESIQPFYARGQRKQNVATENKLEMMVLIFLVIISQLLCFSLLLNKYVSEKNVWTDRQNLLGLLGIRERDRRKLVNRQLRLFLLLPIVLAVGISMGFIFTMFGLRFFNQVERQEFWSHFLSAIIGYIFIWYCGYRWCGNQSIKWVI</sequence>
<proteinExistence type="predicted"/>
<feature type="transmembrane region" description="Helical" evidence="1">
    <location>
        <begin position="7"/>
        <end position="27"/>
    </location>
</feature>
<feature type="transmembrane region" description="Helical" evidence="1">
    <location>
        <begin position="695"/>
        <end position="714"/>
    </location>
</feature>
<dbReference type="EMBL" id="JAFREL020000003">
    <property type="protein sequence ID" value="MEO1771450.1"/>
    <property type="molecule type" value="Genomic_DNA"/>
</dbReference>
<keyword evidence="1" id="KW-0812">Transmembrane</keyword>
<feature type="transmembrane region" description="Helical" evidence="1">
    <location>
        <begin position="278"/>
        <end position="300"/>
    </location>
</feature>
<feature type="transmembrane region" description="Helical" evidence="1">
    <location>
        <begin position="100"/>
        <end position="132"/>
    </location>
</feature>
<feature type="transmembrane region" description="Helical" evidence="1">
    <location>
        <begin position="306"/>
        <end position="326"/>
    </location>
</feature>
<dbReference type="PANTHER" id="PTHR46795:SF3">
    <property type="entry name" value="ABC TRANSPORTER PERMEASE"/>
    <property type="match status" value="1"/>
</dbReference>
<accession>A0ABV0ES45</accession>
<feature type="transmembrane region" description="Helical" evidence="1">
    <location>
        <begin position="189"/>
        <end position="211"/>
    </location>
</feature>